<protein>
    <submittedName>
        <fullName evidence="1">Uncharacterized protein</fullName>
    </submittedName>
</protein>
<proteinExistence type="predicted"/>
<name>A0A397TG05_9GLOM</name>
<organism evidence="1 2">
    <name type="scientific">Glomus cerebriforme</name>
    <dbReference type="NCBI Taxonomy" id="658196"/>
    <lineage>
        <taxon>Eukaryota</taxon>
        <taxon>Fungi</taxon>
        <taxon>Fungi incertae sedis</taxon>
        <taxon>Mucoromycota</taxon>
        <taxon>Glomeromycotina</taxon>
        <taxon>Glomeromycetes</taxon>
        <taxon>Glomerales</taxon>
        <taxon>Glomeraceae</taxon>
        <taxon>Glomus</taxon>
    </lineage>
</organism>
<gene>
    <name evidence="1" type="ORF">C1645_871625</name>
</gene>
<evidence type="ECO:0000313" key="1">
    <source>
        <dbReference type="EMBL" id="RIA97048.1"/>
    </source>
</evidence>
<evidence type="ECO:0000313" key="2">
    <source>
        <dbReference type="Proteomes" id="UP000265703"/>
    </source>
</evidence>
<comment type="caution">
    <text evidence="1">The sequence shown here is derived from an EMBL/GenBank/DDBJ whole genome shotgun (WGS) entry which is preliminary data.</text>
</comment>
<keyword evidence="2" id="KW-1185">Reference proteome</keyword>
<reference evidence="1 2" key="1">
    <citation type="submission" date="2018-06" db="EMBL/GenBank/DDBJ databases">
        <title>Comparative genomics reveals the genomic features of Rhizophagus irregularis, R. cerebriforme, R. diaphanum and Gigaspora rosea, and their symbiotic lifestyle signature.</title>
        <authorList>
            <person name="Morin E."/>
            <person name="San Clemente H."/>
            <person name="Chen E.C.H."/>
            <person name="De La Providencia I."/>
            <person name="Hainaut M."/>
            <person name="Kuo A."/>
            <person name="Kohler A."/>
            <person name="Murat C."/>
            <person name="Tang N."/>
            <person name="Roy S."/>
            <person name="Loubradou J."/>
            <person name="Henrissat B."/>
            <person name="Grigoriev I.V."/>
            <person name="Corradi N."/>
            <person name="Roux C."/>
            <person name="Martin F.M."/>
        </authorList>
    </citation>
    <scope>NUCLEOTIDE SEQUENCE [LARGE SCALE GENOMIC DNA]</scope>
    <source>
        <strain evidence="1 2">DAOM 227022</strain>
    </source>
</reference>
<dbReference type="Proteomes" id="UP000265703">
    <property type="component" value="Unassembled WGS sequence"/>
</dbReference>
<dbReference type="EMBL" id="QKYT01000035">
    <property type="protein sequence ID" value="RIA97048.1"/>
    <property type="molecule type" value="Genomic_DNA"/>
</dbReference>
<sequence>MSTAPTHTYFTYQRINGRSFSRETCSLASRRRVPYLKLIHLLPPPSATATGNKSRSRIDAIPLFFPPIYDDDDKLYGGDFSRVKKLRVFARIVDGLESMRKEYVVAILHIVKDDTKNSVCPQHEIIEDSEDLICITEHKQHKVPMGFAQVETGTFCFYSPGEISQNAVKYRIHDDALKELGEIWGSLAPVEFKRYKNKLDRRSFFTLVSSTAKVVCDKSHIEARRTRRKSIKGSTRFLPENSSQAYSSTMLGNRFLKQSVKPHSKDEGKGPEDL</sequence>
<dbReference type="AlphaFoldDB" id="A0A397TG05"/>
<accession>A0A397TG05</accession>